<evidence type="ECO:0000313" key="1">
    <source>
        <dbReference type="EMBL" id="KAK0477503.1"/>
    </source>
</evidence>
<dbReference type="EMBL" id="JAUEPU010000109">
    <property type="protein sequence ID" value="KAK0477503.1"/>
    <property type="molecule type" value="Genomic_DNA"/>
</dbReference>
<accession>A0AA39P5X6</accession>
<evidence type="ECO:0000313" key="2">
    <source>
        <dbReference type="Proteomes" id="UP001175228"/>
    </source>
</evidence>
<comment type="caution">
    <text evidence="1">The sequence shown here is derived from an EMBL/GenBank/DDBJ whole genome shotgun (WGS) entry which is preliminary data.</text>
</comment>
<dbReference type="AlphaFoldDB" id="A0AA39P5X6"/>
<gene>
    <name evidence="1" type="ORF">EDD18DRAFT_1114652</name>
</gene>
<sequence>MILEEVTIAMRQPFMRFQEVIDSFESIKVAMEGPAYSCPQCRQEVRSRPVQVYGMKSIARKVASIQGESVPGAVTNARVWDILFPFRIPKGQAELQTGHVRMDDNMRLYVFSARPAPPRYALNVKA</sequence>
<dbReference type="Proteomes" id="UP001175228">
    <property type="component" value="Unassembled WGS sequence"/>
</dbReference>
<proteinExistence type="predicted"/>
<protein>
    <submittedName>
        <fullName evidence="1">Uncharacterized protein</fullName>
    </submittedName>
</protein>
<keyword evidence="2" id="KW-1185">Reference proteome</keyword>
<reference evidence="1" key="1">
    <citation type="submission" date="2023-06" db="EMBL/GenBank/DDBJ databases">
        <authorList>
            <consortium name="Lawrence Berkeley National Laboratory"/>
            <person name="Ahrendt S."/>
            <person name="Sahu N."/>
            <person name="Indic B."/>
            <person name="Wong-Bajracharya J."/>
            <person name="Merenyi Z."/>
            <person name="Ke H.-M."/>
            <person name="Monk M."/>
            <person name="Kocsube S."/>
            <person name="Drula E."/>
            <person name="Lipzen A."/>
            <person name="Balint B."/>
            <person name="Henrissat B."/>
            <person name="Andreopoulos B."/>
            <person name="Martin F.M."/>
            <person name="Harder C.B."/>
            <person name="Rigling D."/>
            <person name="Ford K.L."/>
            <person name="Foster G.D."/>
            <person name="Pangilinan J."/>
            <person name="Papanicolaou A."/>
            <person name="Barry K."/>
            <person name="LaButti K."/>
            <person name="Viragh M."/>
            <person name="Koriabine M."/>
            <person name="Yan M."/>
            <person name="Riley R."/>
            <person name="Champramary S."/>
            <person name="Plett K.L."/>
            <person name="Tsai I.J."/>
            <person name="Slot J."/>
            <person name="Sipos G."/>
            <person name="Plett J."/>
            <person name="Nagy L.G."/>
            <person name="Grigoriev I.V."/>
        </authorList>
    </citation>
    <scope>NUCLEOTIDE SEQUENCE</scope>
    <source>
        <strain evidence="1">HWK02</strain>
    </source>
</reference>
<name>A0AA39P5X6_9AGAR</name>
<organism evidence="1 2">
    <name type="scientific">Armillaria luteobubalina</name>
    <dbReference type="NCBI Taxonomy" id="153913"/>
    <lineage>
        <taxon>Eukaryota</taxon>
        <taxon>Fungi</taxon>
        <taxon>Dikarya</taxon>
        <taxon>Basidiomycota</taxon>
        <taxon>Agaricomycotina</taxon>
        <taxon>Agaricomycetes</taxon>
        <taxon>Agaricomycetidae</taxon>
        <taxon>Agaricales</taxon>
        <taxon>Marasmiineae</taxon>
        <taxon>Physalacriaceae</taxon>
        <taxon>Armillaria</taxon>
    </lineage>
</organism>